<dbReference type="CDD" id="cd16792">
    <property type="entry name" value="SP-RING_Siz-like"/>
    <property type="match status" value="1"/>
</dbReference>
<evidence type="ECO:0000256" key="9">
    <source>
        <dbReference type="SAM" id="MobiDB-lite"/>
    </source>
</evidence>
<feature type="compositionally biased region" description="Low complexity" evidence="9">
    <location>
        <begin position="95"/>
        <end position="109"/>
    </location>
</feature>
<dbReference type="EMBL" id="GL985064">
    <property type="protein sequence ID" value="EGR48676.1"/>
    <property type="molecule type" value="Genomic_DNA"/>
</dbReference>
<evidence type="ECO:0000256" key="7">
    <source>
        <dbReference type="ARBA" id="ARBA00022833"/>
    </source>
</evidence>
<dbReference type="InterPro" id="IPR004181">
    <property type="entry name" value="Znf_MIZ"/>
</dbReference>
<keyword evidence="7" id="KW-0862">Zinc</keyword>
<dbReference type="Gene3D" id="2.60.120.780">
    <property type="entry name" value="PINIT domain"/>
    <property type="match status" value="1"/>
</dbReference>
<evidence type="ECO:0000313" key="13">
    <source>
        <dbReference type="Proteomes" id="UP000008984"/>
    </source>
</evidence>
<dbReference type="InterPro" id="IPR023321">
    <property type="entry name" value="PINIT"/>
</dbReference>
<dbReference type="KEGG" id="tre:TRIREDRAFT_62004"/>
<dbReference type="STRING" id="431241.G0RJ42"/>
<evidence type="ECO:0000256" key="6">
    <source>
        <dbReference type="ARBA" id="ARBA00022786"/>
    </source>
</evidence>
<feature type="compositionally biased region" description="Polar residues" evidence="9">
    <location>
        <begin position="520"/>
        <end position="544"/>
    </location>
</feature>
<protein>
    <submittedName>
        <fullName evidence="12">Predicted protein</fullName>
    </submittedName>
</protein>
<sequence length="544" mass="59420">MASSSLIQRNDVSALLRQVQGNSLFNRQLSTVCQVNGLKSTGVKAELQRRIVNRESLYPPNNDFARFQQVKQSILQANSQRASPSKATTARGNGSIAQPALPASASSTSPYGSAGYGSQRAYGQVSADGLPVSPYGSGTYGFSFKPSPFYTIEVPVSGLRTCEGKSMAQHRNSVTIPLKLSHCPIAQRCIDDKSYRIMVFCASDNSGVQDVAFPHQSELRVNGDEIKANLRGLKNKPGSTRPVDITNALRLKRDYMNNIEFTYALTTKVSFIFLSPLQKYYLIVNLCKVTTVPDLVATIASRSKITEESVIRDLNKIAQDPDVVATSQVLSLKCPLSYMRLEVPCRSVRCTHLQCFDATSYLQLQEQGPQWLCPICNKPAPFEQLAVDGYVKAILEKTPKSLETVTIEPNGKWSSKPPREETLSRPNGAQLEDDDDADDDDDDDDDVEVSEIIIGGRRPATPKHLTPYTGTPGSAGHEGSATRPRGSSHSVKRPAPAVIDLTLSSDDEEPIQRPSKRQHTGASSYRGSSSNLPFLSESPSNYTP</sequence>
<dbReference type="Pfam" id="PF14324">
    <property type="entry name" value="PINIT"/>
    <property type="match status" value="1"/>
</dbReference>
<keyword evidence="13" id="KW-1185">Reference proteome</keyword>
<dbReference type="HOGENOM" id="CLU_020537_1_0_1"/>
<dbReference type="OrthoDB" id="28127at2759"/>
<comment type="pathway">
    <text evidence="1">Protein modification; protein sumoylation.</text>
</comment>
<feature type="domain" description="SP-RING-type" evidence="10">
    <location>
        <begin position="319"/>
        <end position="404"/>
    </location>
</feature>
<feature type="compositionally biased region" description="Polar residues" evidence="9">
    <location>
        <begin position="77"/>
        <end position="92"/>
    </location>
</feature>
<dbReference type="Pfam" id="PF02891">
    <property type="entry name" value="zf-MIZ"/>
    <property type="match status" value="1"/>
</dbReference>
<dbReference type="PANTHER" id="PTHR10782:SF4">
    <property type="entry name" value="TONALLI, ISOFORM E"/>
    <property type="match status" value="1"/>
</dbReference>
<evidence type="ECO:0000256" key="1">
    <source>
        <dbReference type="ARBA" id="ARBA00004718"/>
    </source>
</evidence>
<dbReference type="InterPro" id="IPR031141">
    <property type="entry name" value="SIZ1/2_SP-RING"/>
</dbReference>
<dbReference type="PANTHER" id="PTHR10782">
    <property type="entry name" value="ZINC FINGER MIZ DOMAIN-CONTAINING PROTEIN"/>
    <property type="match status" value="1"/>
</dbReference>
<accession>G0RJ42</accession>
<dbReference type="Proteomes" id="UP000008984">
    <property type="component" value="Unassembled WGS sequence"/>
</dbReference>
<reference evidence="12 13" key="1">
    <citation type="journal article" date="2008" name="Nat. Biotechnol.">
        <title>Genome sequencing and analysis of the biomass-degrading fungus Trichoderma reesei (syn. Hypocrea jecorina).</title>
        <authorList>
            <person name="Martinez D."/>
            <person name="Berka R.M."/>
            <person name="Henrissat B."/>
            <person name="Saloheimo M."/>
            <person name="Arvas M."/>
            <person name="Baker S.E."/>
            <person name="Chapman J."/>
            <person name="Chertkov O."/>
            <person name="Coutinho P.M."/>
            <person name="Cullen D."/>
            <person name="Danchin E.G."/>
            <person name="Grigoriev I.V."/>
            <person name="Harris P."/>
            <person name="Jackson M."/>
            <person name="Kubicek C.P."/>
            <person name="Han C.S."/>
            <person name="Ho I."/>
            <person name="Larrondo L.F."/>
            <person name="de Leon A.L."/>
            <person name="Magnuson J.K."/>
            <person name="Merino S."/>
            <person name="Misra M."/>
            <person name="Nelson B."/>
            <person name="Putnam N."/>
            <person name="Robbertse B."/>
            <person name="Salamov A.A."/>
            <person name="Schmoll M."/>
            <person name="Terry A."/>
            <person name="Thayer N."/>
            <person name="Westerholm-Parvinen A."/>
            <person name="Schoch C.L."/>
            <person name="Yao J."/>
            <person name="Barabote R."/>
            <person name="Nelson M.A."/>
            <person name="Detter C."/>
            <person name="Bruce D."/>
            <person name="Kuske C.R."/>
            <person name="Xie G."/>
            <person name="Richardson P."/>
            <person name="Rokhsar D.S."/>
            <person name="Lucas S.M."/>
            <person name="Rubin E.M."/>
            <person name="Dunn-Coleman N."/>
            <person name="Ward M."/>
            <person name="Brettin T.S."/>
        </authorList>
    </citation>
    <scope>NUCLEOTIDE SEQUENCE [LARGE SCALE GENOMIC DNA]</scope>
    <source>
        <strain evidence="12 13">QM6a</strain>
    </source>
</reference>
<dbReference type="Gene3D" id="3.30.40.10">
    <property type="entry name" value="Zinc/RING finger domain, C3HC4 (zinc finger)"/>
    <property type="match status" value="1"/>
</dbReference>
<dbReference type="GO" id="GO:0008270">
    <property type="term" value="F:zinc ion binding"/>
    <property type="evidence" value="ECO:0007669"/>
    <property type="project" value="UniProtKB-KW"/>
</dbReference>
<keyword evidence="5 8" id="KW-0863">Zinc-finger</keyword>
<dbReference type="PROSITE" id="PS51044">
    <property type="entry name" value="ZF_SP_RING"/>
    <property type="match status" value="1"/>
</dbReference>
<feature type="compositionally biased region" description="Acidic residues" evidence="9">
    <location>
        <begin position="431"/>
        <end position="449"/>
    </location>
</feature>
<dbReference type="AlphaFoldDB" id="G0RJ42"/>
<evidence type="ECO:0000256" key="3">
    <source>
        <dbReference type="ARBA" id="ARBA00022679"/>
    </source>
</evidence>
<feature type="region of interest" description="Disordered" evidence="9">
    <location>
        <begin position="77"/>
        <end position="109"/>
    </location>
</feature>
<keyword evidence="6" id="KW-0833">Ubl conjugation pathway</keyword>
<dbReference type="InterPro" id="IPR038654">
    <property type="entry name" value="PINIT_sf"/>
</dbReference>
<dbReference type="InterPro" id="IPR013083">
    <property type="entry name" value="Znf_RING/FYVE/PHD"/>
</dbReference>
<dbReference type="VEuPathDB" id="FungiDB:TRIREDRAFT_62004"/>
<dbReference type="GO" id="GO:0016925">
    <property type="term" value="P:protein sumoylation"/>
    <property type="evidence" value="ECO:0007669"/>
    <property type="project" value="UniProtKB-UniPathway"/>
</dbReference>
<dbReference type="PROSITE" id="PS51466">
    <property type="entry name" value="PINIT"/>
    <property type="match status" value="1"/>
</dbReference>
<dbReference type="RefSeq" id="XP_006965411.1">
    <property type="nucleotide sequence ID" value="XM_006965349.1"/>
</dbReference>
<dbReference type="UniPathway" id="UPA00886"/>
<evidence type="ECO:0000256" key="5">
    <source>
        <dbReference type="ARBA" id="ARBA00022771"/>
    </source>
</evidence>
<keyword evidence="3" id="KW-0808">Transferase</keyword>
<evidence type="ECO:0000256" key="8">
    <source>
        <dbReference type="PROSITE-ProRule" id="PRU00452"/>
    </source>
</evidence>
<organism evidence="13">
    <name type="scientific">Hypocrea jecorina (strain QM6a)</name>
    <name type="common">Trichoderma reesei</name>
    <dbReference type="NCBI Taxonomy" id="431241"/>
    <lineage>
        <taxon>Eukaryota</taxon>
        <taxon>Fungi</taxon>
        <taxon>Dikarya</taxon>
        <taxon>Ascomycota</taxon>
        <taxon>Pezizomycotina</taxon>
        <taxon>Sordariomycetes</taxon>
        <taxon>Hypocreomycetidae</taxon>
        <taxon>Hypocreales</taxon>
        <taxon>Hypocreaceae</taxon>
        <taxon>Trichoderma</taxon>
    </lineage>
</organism>
<name>G0RJ42_HYPJQ</name>
<dbReference type="GO" id="GO:0000785">
    <property type="term" value="C:chromatin"/>
    <property type="evidence" value="ECO:0007669"/>
    <property type="project" value="TreeGrafter"/>
</dbReference>
<gene>
    <name evidence="12" type="ORF">TRIREDRAFT_62004</name>
</gene>
<evidence type="ECO:0000259" key="11">
    <source>
        <dbReference type="PROSITE" id="PS51466"/>
    </source>
</evidence>
<dbReference type="GeneID" id="18486849"/>
<feature type="domain" description="PINIT" evidence="11">
    <location>
        <begin position="127"/>
        <end position="290"/>
    </location>
</feature>
<keyword evidence="4" id="KW-0479">Metal-binding</keyword>
<feature type="region of interest" description="Disordered" evidence="9">
    <location>
        <begin position="406"/>
        <end position="544"/>
    </location>
</feature>
<evidence type="ECO:0000259" key="10">
    <source>
        <dbReference type="PROSITE" id="PS51044"/>
    </source>
</evidence>
<dbReference type="GO" id="GO:0061665">
    <property type="term" value="F:SUMO ligase activity"/>
    <property type="evidence" value="ECO:0007669"/>
    <property type="project" value="TreeGrafter"/>
</dbReference>
<proteinExistence type="inferred from homology"/>
<comment type="similarity">
    <text evidence="2">Belongs to the PIAS family.</text>
</comment>
<dbReference type="eggNOG" id="KOG2169">
    <property type="taxonomic scope" value="Eukaryota"/>
</dbReference>
<evidence type="ECO:0000313" key="12">
    <source>
        <dbReference type="EMBL" id="EGR48676.1"/>
    </source>
</evidence>
<evidence type="ECO:0000256" key="2">
    <source>
        <dbReference type="ARBA" id="ARBA00005383"/>
    </source>
</evidence>
<evidence type="ECO:0000256" key="4">
    <source>
        <dbReference type="ARBA" id="ARBA00022723"/>
    </source>
</evidence>